<dbReference type="PANTHER" id="PTHR42881:SF2">
    <property type="entry name" value="PROLYL ENDOPEPTIDASE"/>
    <property type="match status" value="1"/>
</dbReference>
<evidence type="ECO:0000256" key="4">
    <source>
        <dbReference type="ARBA" id="ARBA00022801"/>
    </source>
</evidence>
<evidence type="ECO:0000256" key="2">
    <source>
        <dbReference type="ARBA" id="ARBA00011897"/>
    </source>
</evidence>
<dbReference type="InterPro" id="IPR023302">
    <property type="entry name" value="Pept_S9A_N"/>
</dbReference>
<dbReference type="InterPro" id="IPR029058">
    <property type="entry name" value="AB_hydrolase_fold"/>
</dbReference>
<keyword evidence="5" id="KW-0720">Serine protease</keyword>
<dbReference type="EC" id="3.4.21.26" evidence="2"/>
<evidence type="ECO:0000256" key="1">
    <source>
        <dbReference type="ARBA" id="ARBA00001070"/>
    </source>
</evidence>
<reference evidence="8 9" key="1">
    <citation type="submission" date="2016-10" db="EMBL/GenBank/DDBJ databases">
        <authorList>
            <person name="de Groot N.N."/>
        </authorList>
    </citation>
    <scope>NUCLEOTIDE SEQUENCE [LARGE SCALE GENOMIC DNA]</scope>
    <source>
        <strain evidence="8 9">DSM 22789</strain>
    </source>
</reference>
<dbReference type="GO" id="GO:0006508">
    <property type="term" value="P:proteolysis"/>
    <property type="evidence" value="ECO:0007669"/>
    <property type="project" value="UniProtKB-KW"/>
</dbReference>
<sequence length="454" mass="51107">MLLGLFTVDNNAPLYYAKRSELKSENIDWKPLATKEDEIQGGFMKGTDIFLLTTKGNPKFKIIKTSLDNPDLKNAATIVEGNDEWQLSPSAFTETKDYFLFNKTKDELLTKTYQYEYKTGAISEINVPLEGNISTWSWSKEDNEVILVNRGWTTPFNYYNYDVETKDFSDGILYVKYKYPNLENIVYEEVEVPSWDGTLVPLSIVYDKTKLKKDGSNIAFMEGYGAYGANAYTPYFAANNLALLNRGVVMAYAHIRGGGEKGYEWHLAGKKTTKPNTWKDFNACAEWLIENKYTSSDKFGISGASAGGILIGRAITERPDLYKVAIPKVGALNMMRMGFSPGGPVNIPEFGTVEIEEEFKALLEMDAYQHIQKGVKYPAQLITTGFNDPRVPSYNSAKFAAKMQNENGSQNPVFLDVDYSAGHFGGSTMDEYFAQIAKEYAFLLWQCGDTEFQK</sequence>
<dbReference type="InterPro" id="IPR001375">
    <property type="entry name" value="Peptidase_S9_cat"/>
</dbReference>
<dbReference type="GO" id="GO:0070012">
    <property type="term" value="F:oligopeptidase activity"/>
    <property type="evidence" value="ECO:0007669"/>
    <property type="project" value="TreeGrafter"/>
</dbReference>
<accession>A0A1I6VIW5</accession>
<dbReference type="InterPro" id="IPR051167">
    <property type="entry name" value="Prolyl_oligopep/macrocyclase"/>
</dbReference>
<dbReference type="Gene3D" id="3.40.50.1820">
    <property type="entry name" value="alpha/beta hydrolase"/>
    <property type="match status" value="1"/>
</dbReference>
<evidence type="ECO:0000313" key="8">
    <source>
        <dbReference type="EMBL" id="SFT13599.1"/>
    </source>
</evidence>
<organism evidence="8 9">
    <name type="scientific">Sphingobacterium wenxiniae</name>
    <dbReference type="NCBI Taxonomy" id="683125"/>
    <lineage>
        <taxon>Bacteria</taxon>
        <taxon>Pseudomonadati</taxon>
        <taxon>Bacteroidota</taxon>
        <taxon>Sphingobacteriia</taxon>
        <taxon>Sphingobacteriales</taxon>
        <taxon>Sphingobacteriaceae</taxon>
        <taxon>Sphingobacterium</taxon>
    </lineage>
</organism>
<dbReference type="SUPFAM" id="SSF53474">
    <property type="entry name" value="alpha/beta-Hydrolases"/>
    <property type="match status" value="1"/>
</dbReference>
<name>A0A1I6VIW5_9SPHI</name>
<dbReference type="STRING" id="683125.SAMN05660206_11440"/>
<proteinExistence type="predicted"/>
<dbReference type="AlphaFoldDB" id="A0A1I6VIW5"/>
<evidence type="ECO:0000256" key="5">
    <source>
        <dbReference type="ARBA" id="ARBA00022825"/>
    </source>
</evidence>
<gene>
    <name evidence="8" type="ORF">SAMN05660206_11440</name>
</gene>
<dbReference type="Pfam" id="PF00326">
    <property type="entry name" value="Peptidase_S9"/>
    <property type="match status" value="1"/>
</dbReference>
<keyword evidence="4" id="KW-0378">Hydrolase</keyword>
<dbReference type="OrthoDB" id="9801421at2"/>
<dbReference type="Gene3D" id="2.130.10.120">
    <property type="entry name" value="Prolyl oligopeptidase, N-terminal domain"/>
    <property type="match status" value="1"/>
</dbReference>
<dbReference type="PRINTS" id="PR00862">
    <property type="entry name" value="PROLIGOPTASE"/>
</dbReference>
<dbReference type="GO" id="GO:0004252">
    <property type="term" value="F:serine-type endopeptidase activity"/>
    <property type="evidence" value="ECO:0007669"/>
    <property type="project" value="UniProtKB-EC"/>
</dbReference>
<keyword evidence="9" id="KW-1185">Reference proteome</keyword>
<dbReference type="GO" id="GO:0005829">
    <property type="term" value="C:cytosol"/>
    <property type="evidence" value="ECO:0007669"/>
    <property type="project" value="TreeGrafter"/>
</dbReference>
<keyword evidence="3" id="KW-0645">Protease</keyword>
<feature type="domain" description="Peptidase S9 prolyl oligopeptidase catalytic" evidence="6">
    <location>
        <begin position="236"/>
        <end position="448"/>
    </location>
</feature>
<evidence type="ECO:0000256" key="3">
    <source>
        <dbReference type="ARBA" id="ARBA00022670"/>
    </source>
</evidence>
<evidence type="ECO:0000313" key="9">
    <source>
        <dbReference type="Proteomes" id="UP000198785"/>
    </source>
</evidence>
<protein>
    <recommendedName>
        <fullName evidence="2">prolyl oligopeptidase</fullName>
        <ecNumber evidence="2">3.4.21.26</ecNumber>
    </recommendedName>
</protein>
<dbReference type="SUPFAM" id="SSF50993">
    <property type="entry name" value="Peptidase/esterase 'gauge' domain"/>
    <property type="match status" value="1"/>
</dbReference>
<dbReference type="EMBL" id="FOZZ01000014">
    <property type="protein sequence ID" value="SFT13599.1"/>
    <property type="molecule type" value="Genomic_DNA"/>
</dbReference>
<dbReference type="PANTHER" id="PTHR42881">
    <property type="entry name" value="PROLYL ENDOPEPTIDASE"/>
    <property type="match status" value="1"/>
</dbReference>
<dbReference type="Pfam" id="PF02897">
    <property type="entry name" value="Peptidase_S9_N"/>
    <property type="match status" value="1"/>
</dbReference>
<dbReference type="Proteomes" id="UP000198785">
    <property type="component" value="Unassembled WGS sequence"/>
</dbReference>
<evidence type="ECO:0000259" key="7">
    <source>
        <dbReference type="Pfam" id="PF02897"/>
    </source>
</evidence>
<dbReference type="InterPro" id="IPR002470">
    <property type="entry name" value="Peptidase_S9A"/>
</dbReference>
<comment type="catalytic activity">
    <reaction evidence="1">
        <text>Hydrolysis of Pro-|-Xaa &gt;&gt; Ala-|-Xaa in oligopeptides.</text>
        <dbReference type="EC" id="3.4.21.26"/>
    </reaction>
</comment>
<feature type="domain" description="Peptidase S9A N-terminal" evidence="7">
    <location>
        <begin position="22"/>
        <end position="166"/>
    </location>
</feature>
<evidence type="ECO:0000259" key="6">
    <source>
        <dbReference type="Pfam" id="PF00326"/>
    </source>
</evidence>